<sequence>MLNSKLTKLTVDIPSSTRPLSSIKTSPPRWSTLEFKFYYVVFVLVIPVMVWISVSLSMPSHPNYRAYRPRLSSGWLFGREIDNSDAQYRSFRNNLPLLGLAALFHLAAKSLWTRLAPKRTPPNLIPFNLSLSILAMFALHGTSTFKIGTILALNYVIAKRWCGAGTKSNLGPLLTWIFNAAVLFANEIYKGYRFASISQHLEFLDKFEGVYPRWHIIFNITMLRLISFNMDYFWACGNLTDVTGLGDRTLTEKERQSRAHPLEIYTFANYVAYVLYLPLYIAGPIMTFNDFMWQQHRPLNISSPAIRSYATRFVVCLLTMEFTLHFMYVVAIKDKKAWGGYTPAEISMVGFWNLIIVWLKLLIPWRFFRLWALMDGVDPPENMVRCMANNYSTLGFWRSWHRSYNLWIIRYIYVPLGGTRNLFLNSLLVFSFVALWHDLTFRLLAWGWLVSLFIAPELLARYLLPVNKYRKEGWYRHVCGLGAVANILMMMGANLVGFVIGLEGLQFFVQELLGTIQGVRYLIFAISCLFVGVQVMFEYREEELRNGIYRRC</sequence>
<feature type="transmembrane region" description="Helical" evidence="6">
    <location>
        <begin position="270"/>
        <end position="288"/>
    </location>
</feature>
<evidence type="ECO:0000256" key="1">
    <source>
        <dbReference type="ARBA" id="ARBA00004141"/>
    </source>
</evidence>
<feature type="transmembrane region" description="Helical" evidence="6">
    <location>
        <begin position="170"/>
        <end position="189"/>
    </location>
</feature>
<evidence type="ECO:0000256" key="5">
    <source>
        <dbReference type="ARBA" id="ARBA00023136"/>
    </source>
</evidence>
<feature type="transmembrane region" description="Helical" evidence="6">
    <location>
        <begin position="443"/>
        <end position="464"/>
    </location>
</feature>
<organism evidence="7 8">
    <name type="scientific">Amanita thiersii Skay4041</name>
    <dbReference type="NCBI Taxonomy" id="703135"/>
    <lineage>
        <taxon>Eukaryota</taxon>
        <taxon>Fungi</taxon>
        <taxon>Dikarya</taxon>
        <taxon>Basidiomycota</taxon>
        <taxon>Agaricomycotina</taxon>
        <taxon>Agaricomycetes</taxon>
        <taxon>Agaricomycetidae</taxon>
        <taxon>Agaricales</taxon>
        <taxon>Pluteineae</taxon>
        <taxon>Amanitaceae</taxon>
        <taxon>Amanita</taxon>
    </lineage>
</organism>
<keyword evidence="8" id="KW-1185">Reference proteome</keyword>
<evidence type="ECO:0000313" key="7">
    <source>
        <dbReference type="EMBL" id="PFH46767.1"/>
    </source>
</evidence>
<evidence type="ECO:0000256" key="6">
    <source>
        <dbReference type="SAM" id="Phobius"/>
    </source>
</evidence>
<feature type="transmembrane region" description="Helical" evidence="6">
    <location>
        <begin position="521"/>
        <end position="539"/>
    </location>
</feature>
<feature type="transmembrane region" description="Helical" evidence="6">
    <location>
        <begin position="37"/>
        <end position="58"/>
    </location>
</feature>
<dbReference type="AlphaFoldDB" id="A0A2A9NET2"/>
<dbReference type="InterPro" id="IPR051085">
    <property type="entry name" value="MB_O-acyltransferase"/>
</dbReference>
<reference evidence="7 8" key="1">
    <citation type="submission" date="2014-02" db="EMBL/GenBank/DDBJ databases">
        <title>Transposable element dynamics among asymbiotic and ectomycorrhizal Amanita fungi.</title>
        <authorList>
            <consortium name="DOE Joint Genome Institute"/>
            <person name="Hess J."/>
            <person name="Skrede I."/>
            <person name="Wolfe B."/>
            <person name="LaButti K."/>
            <person name="Ohm R.A."/>
            <person name="Grigoriev I.V."/>
            <person name="Pringle A."/>
        </authorList>
    </citation>
    <scope>NUCLEOTIDE SEQUENCE [LARGE SCALE GENOMIC DNA]</scope>
    <source>
        <strain evidence="7 8">SKay4041</strain>
    </source>
</reference>
<dbReference type="InterPro" id="IPR004299">
    <property type="entry name" value="MBOAT_fam"/>
</dbReference>
<feature type="transmembrane region" description="Helical" evidence="6">
    <location>
        <begin position="476"/>
        <end position="501"/>
    </location>
</feature>
<dbReference type="GO" id="GO:0005783">
    <property type="term" value="C:endoplasmic reticulum"/>
    <property type="evidence" value="ECO:0007669"/>
    <property type="project" value="TreeGrafter"/>
</dbReference>
<dbReference type="Pfam" id="PF03062">
    <property type="entry name" value="MBOAT"/>
    <property type="match status" value="1"/>
</dbReference>
<dbReference type="OrthoDB" id="420606at2759"/>
<feature type="transmembrane region" description="Helical" evidence="6">
    <location>
        <begin position="132"/>
        <end position="158"/>
    </location>
</feature>
<comment type="similarity">
    <text evidence="2">Belongs to the membrane-bound acyltransferase family.</text>
</comment>
<dbReference type="STRING" id="703135.A0A2A9NET2"/>
<accession>A0A2A9NET2</accession>
<keyword evidence="4 6" id="KW-1133">Transmembrane helix</keyword>
<keyword evidence="3 6" id="KW-0812">Transmembrane</keyword>
<dbReference type="GO" id="GO:0008374">
    <property type="term" value="F:O-acyltransferase activity"/>
    <property type="evidence" value="ECO:0007669"/>
    <property type="project" value="TreeGrafter"/>
</dbReference>
<evidence type="ECO:0000313" key="8">
    <source>
        <dbReference type="Proteomes" id="UP000242287"/>
    </source>
</evidence>
<evidence type="ECO:0000256" key="3">
    <source>
        <dbReference type="ARBA" id="ARBA00022692"/>
    </source>
</evidence>
<dbReference type="Proteomes" id="UP000242287">
    <property type="component" value="Unassembled WGS sequence"/>
</dbReference>
<evidence type="ECO:0008006" key="9">
    <source>
        <dbReference type="Google" id="ProtNLM"/>
    </source>
</evidence>
<dbReference type="PANTHER" id="PTHR13285:SF18">
    <property type="entry name" value="PROTEIN-CYSTEINE N-PALMITOYLTRANSFERASE RASP"/>
    <property type="match status" value="1"/>
</dbReference>
<proteinExistence type="inferred from homology"/>
<feature type="transmembrane region" description="Helical" evidence="6">
    <location>
        <begin position="411"/>
        <end position="437"/>
    </location>
</feature>
<comment type="subcellular location">
    <subcellularLocation>
        <location evidence="1">Membrane</location>
        <topology evidence="1">Multi-pass membrane protein</topology>
    </subcellularLocation>
</comment>
<feature type="transmembrane region" description="Helical" evidence="6">
    <location>
        <begin position="344"/>
        <end position="363"/>
    </location>
</feature>
<protein>
    <recommendedName>
        <fullName evidence="9">MBOAT-domain-containing protein</fullName>
    </recommendedName>
</protein>
<feature type="transmembrane region" description="Helical" evidence="6">
    <location>
        <begin position="309"/>
        <end position="332"/>
    </location>
</feature>
<dbReference type="PANTHER" id="PTHR13285">
    <property type="entry name" value="ACYLTRANSFERASE"/>
    <property type="match status" value="1"/>
</dbReference>
<name>A0A2A9NET2_9AGAR</name>
<dbReference type="GO" id="GO:0016020">
    <property type="term" value="C:membrane"/>
    <property type="evidence" value="ECO:0007669"/>
    <property type="project" value="UniProtKB-SubCell"/>
</dbReference>
<dbReference type="EMBL" id="KZ302160">
    <property type="protein sequence ID" value="PFH46767.1"/>
    <property type="molecule type" value="Genomic_DNA"/>
</dbReference>
<evidence type="ECO:0000256" key="2">
    <source>
        <dbReference type="ARBA" id="ARBA00010323"/>
    </source>
</evidence>
<feature type="transmembrane region" description="Helical" evidence="6">
    <location>
        <begin position="95"/>
        <end position="112"/>
    </location>
</feature>
<dbReference type="GO" id="GO:0006506">
    <property type="term" value="P:GPI anchor biosynthetic process"/>
    <property type="evidence" value="ECO:0007669"/>
    <property type="project" value="TreeGrafter"/>
</dbReference>
<gene>
    <name evidence="7" type="ORF">AMATHDRAFT_82449</name>
</gene>
<evidence type="ECO:0000256" key="4">
    <source>
        <dbReference type="ARBA" id="ARBA00022989"/>
    </source>
</evidence>
<keyword evidence="5 6" id="KW-0472">Membrane</keyword>